<evidence type="ECO:0000256" key="7">
    <source>
        <dbReference type="ARBA" id="ARBA00022989"/>
    </source>
</evidence>
<keyword evidence="7" id="KW-1133">Transmembrane helix</keyword>
<evidence type="ECO:0000256" key="9">
    <source>
        <dbReference type="ARBA" id="ARBA00030917"/>
    </source>
</evidence>
<keyword evidence="5" id="KW-0812">Transmembrane</keyword>
<evidence type="ECO:0000256" key="3">
    <source>
        <dbReference type="ARBA" id="ARBA00007990"/>
    </source>
</evidence>
<reference evidence="11" key="1">
    <citation type="journal article" date="2008" name="Nat. Genet.">
        <title>The Pristionchus pacificus genome provides a unique perspective on nematode lifestyle and parasitism.</title>
        <authorList>
            <person name="Dieterich C."/>
            <person name="Clifton S.W."/>
            <person name="Schuster L.N."/>
            <person name="Chinwalla A."/>
            <person name="Delehaunty K."/>
            <person name="Dinkelacker I."/>
            <person name="Fulton L."/>
            <person name="Fulton R."/>
            <person name="Godfrey J."/>
            <person name="Minx P."/>
            <person name="Mitreva M."/>
            <person name="Roeseler W."/>
            <person name="Tian H."/>
            <person name="Witte H."/>
            <person name="Yang S.P."/>
            <person name="Wilson R.K."/>
            <person name="Sommer R.J."/>
        </authorList>
    </citation>
    <scope>NUCLEOTIDE SEQUENCE [LARGE SCALE GENOMIC DNA]</scope>
    <source>
        <strain evidence="11">PS312</strain>
    </source>
</reference>
<dbReference type="PANTHER" id="PTHR13399:SF2">
    <property type="entry name" value="TRANSLOCON-ASSOCIATED PROTEIN SUBUNIT GAMMA"/>
    <property type="match status" value="1"/>
</dbReference>
<gene>
    <name evidence="10" type="primary">WBGene00097117</name>
</gene>
<keyword evidence="8" id="KW-0472">Membrane</keyword>
<comment type="similarity">
    <text evidence="3">Belongs to the TRAP-gamma family.</text>
</comment>
<dbReference type="Proteomes" id="UP000005239">
    <property type="component" value="Unassembled WGS sequence"/>
</dbReference>
<accession>A0A8R1U7X7</accession>
<dbReference type="Pfam" id="PF07074">
    <property type="entry name" value="TRAP-gamma"/>
    <property type="match status" value="1"/>
</dbReference>
<dbReference type="GO" id="GO:0005783">
    <property type="term" value="C:endoplasmic reticulum"/>
    <property type="evidence" value="ECO:0000318"/>
    <property type="project" value="GO_Central"/>
</dbReference>
<evidence type="ECO:0000256" key="1">
    <source>
        <dbReference type="ARBA" id="ARBA00002838"/>
    </source>
</evidence>
<dbReference type="PANTHER" id="PTHR13399">
    <property type="entry name" value="TRANSLOCON-ASSOCIATED PROTEIN TRAP , GAMMA SUBUNIT"/>
    <property type="match status" value="1"/>
</dbReference>
<comment type="subcellular location">
    <subcellularLocation>
        <location evidence="2">Endoplasmic reticulum membrane</location>
        <topology evidence="2">Multi-pass membrane protein</topology>
    </subcellularLocation>
</comment>
<dbReference type="AlphaFoldDB" id="A0A2A6D177"/>
<evidence type="ECO:0000256" key="8">
    <source>
        <dbReference type="ARBA" id="ARBA00023136"/>
    </source>
</evidence>
<evidence type="ECO:0000256" key="5">
    <source>
        <dbReference type="ARBA" id="ARBA00022692"/>
    </source>
</evidence>
<dbReference type="GO" id="GO:0005789">
    <property type="term" value="C:endoplasmic reticulum membrane"/>
    <property type="evidence" value="ECO:0007669"/>
    <property type="project" value="UniProtKB-SubCell"/>
</dbReference>
<evidence type="ECO:0000313" key="11">
    <source>
        <dbReference type="Proteomes" id="UP000005239"/>
    </source>
</evidence>
<organism evidence="10 11">
    <name type="scientific">Pristionchus pacificus</name>
    <name type="common">Parasitic nematode worm</name>
    <dbReference type="NCBI Taxonomy" id="54126"/>
    <lineage>
        <taxon>Eukaryota</taxon>
        <taxon>Metazoa</taxon>
        <taxon>Ecdysozoa</taxon>
        <taxon>Nematoda</taxon>
        <taxon>Chromadorea</taxon>
        <taxon>Rhabditida</taxon>
        <taxon>Rhabditina</taxon>
        <taxon>Diplogasteromorpha</taxon>
        <taxon>Diplogasteroidea</taxon>
        <taxon>Neodiplogasteridae</taxon>
        <taxon>Pristionchus</taxon>
    </lineage>
</organism>
<dbReference type="EnsemblMetazoa" id="PPA07563.1">
    <property type="protein sequence ID" value="PPA07563.1"/>
    <property type="gene ID" value="WBGene00097117"/>
</dbReference>
<keyword evidence="11" id="KW-1185">Reference proteome</keyword>
<proteinExistence type="inferred from homology"/>
<comment type="function">
    <text evidence="1">TRAP proteins are part of a complex whose function is to bind calcium to the ER membrane and thereby regulate the retention of ER resident proteins.</text>
</comment>
<name>A0A2A6D177_PRIPA</name>
<evidence type="ECO:0000313" key="10">
    <source>
        <dbReference type="EnsemblMetazoa" id="PPA07563.1"/>
    </source>
</evidence>
<accession>A0A2A6D177</accession>
<dbReference type="GO" id="GO:0006614">
    <property type="term" value="P:SRP-dependent cotranslational protein targeting to membrane"/>
    <property type="evidence" value="ECO:0007669"/>
    <property type="project" value="InterPro"/>
</dbReference>
<sequence length="127" mass="14221">MSKTTKFSKEHEALLGSYSNNVSPRGSQAIFYLNALISTAAPVYLFLGINHMDRAQAVTREIDKKYVDKKISTKEKEERHNEVAEEESGYLSVFITKSPFSSFLPSSSSTTSTPYVSLSFNTYLVSF</sequence>
<reference evidence="10" key="2">
    <citation type="submission" date="2022-06" db="UniProtKB">
        <authorList>
            <consortium name="EnsemblMetazoa"/>
        </authorList>
    </citation>
    <scope>IDENTIFICATION</scope>
    <source>
        <strain evidence="10">PS312</strain>
    </source>
</reference>
<evidence type="ECO:0000256" key="6">
    <source>
        <dbReference type="ARBA" id="ARBA00022824"/>
    </source>
</evidence>
<protein>
    <recommendedName>
        <fullName evidence="4">Translocon-associated protein subunit gamma</fullName>
    </recommendedName>
    <alternativeName>
        <fullName evidence="9">Signal sequence receptor subunit gamma</fullName>
    </alternativeName>
</protein>
<evidence type="ECO:0000256" key="2">
    <source>
        <dbReference type="ARBA" id="ARBA00004477"/>
    </source>
</evidence>
<evidence type="ECO:0000256" key="4">
    <source>
        <dbReference type="ARBA" id="ARBA00022231"/>
    </source>
</evidence>
<keyword evidence="6" id="KW-0256">Endoplasmic reticulum</keyword>
<dbReference type="InterPro" id="IPR009779">
    <property type="entry name" value="SSR3"/>
</dbReference>
<dbReference type="OrthoDB" id="10059529at2759"/>